<organism evidence="1 2">
    <name type="scientific">Rotaria magnacalcarata</name>
    <dbReference type="NCBI Taxonomy" id="392030"/>
    <lineage>
        <taxon>Eukaryota</taxon>
        <taxon>Metazoa</taxon>
        <taxon>Spiralia</taxon>
        <taxon>Gnathifera</taxon>
        <taxon>Rotifera</taxon>
        <taxon>Eurotatoria</taxon>
        <taxon>Bdelloidea</taxon>
        <taxon>Philodinida</taxon>
        <taxon>Philodinidae</taxon>
        <taxon>Rotaria</taxon>
    </lineage>
</organism>
<dbReference type="EMBL" id="CAJOBJ010253332">
    <property type="protein sequence ID" value="CAF5098365.1"/>
    <property type="molecule type" value="Genomic_DNA"/>
</dbReference>
<evidence type="ECO:0000313" key="1">
    <source>
        <dbReference type="EMBL" id="CAF5098365.1"/>
    </source>
</evidence>
<name>A0A8S3F0E4_9BILA</name>
<gene>
    <name evidence="1" type="ORF">GIL414_LOCUS62580</name>
</gene>
<dbReference type="AlphaFoldDB" id="A0A8S3F0E4"/>
<feature type="non-terminal residue" evidence="1">
    <location>
        <position position="1"/>
    </location>
</feature>
<sequence>TLAALHNRSATAAVFGHKRANKFVPSTNSPQRQASPPRIRIFASSEPIKSMFNKLS</sequence>
<dbReference type="Proteomes" id="UP000681720">
    <property type="component" value="Unassembled WGS sequence"/>
</dbReference>
<proteinExistence type="predicted"/>
<accession>A0A8S3F0E4</accession>
<protein>
    <submittedName>
        <fullName evidence="1">Uncharacterized protein</fullName>
    </submittedName>
</protein>
<reference evidence="1" key="1">
    <citation type="submission" date="2021-02" db="EMBL/GenBank/DDBJ databases">
        <authorList>
            <person name="Nowell W R."/>
        </authorList>
    </citation>
    <scope>NUCLEOTIDE SEQUENCE</scope>
</reference>
<evidence type="ECO:0000313" key="2">
    <source>
        <dbReference type="Proteomes" id="UP000681720"/>
    </source>
</evidence>
<comment type="caution">
    <text evidence="1">The sequence shown here is derived from an EMBL/GenBank/DDBJ whole genome shotgun (WGS) entry which is preliminary data.</text>
</comment>